<dbReference type="EMBL" id="JBHSGB010000017">
    <property type="protein sequence ID" value="MFC4656636.1"/>
    <property type="molecule type" value="Genomic_DNA"/>
</dbReference>
<dbReference type="InterPro" id="IPR042203">
    <property type="entry name" value="Leu/Phe-tRNA_Trfase_C"/>
</dbReference>
<sequence>MVIYLPELSADPSQFPSPDRALSEPDGLLAMGGDLSVPRLQQAYQQGIFPWFSEGDPLLWWSPSIRATFEPDTLKINRSLRKQLSKSQYRVLLNQHFAAVVQGCSEPRPSQAGTWILPPMQQAYLELHQAGLAHSVEVWRDDELVGGCYGVQTGLLFCGESMFNREANAAKVALCALQYQLQRFGGGWIDCQLMNPFLQQLGATTISRADYLQRLSDLGQDSLAPGCWAATELPESWWYE</sequence>
<reference evidence="6" key="1">
    <citation type="journal article" date="2019" name="Int. J. Syst. Evol. Microbiol.">
        <title>The Global Catalogue of Microorganisms (GCM) 10K type strain sequencing project: providing services to taxonomists for standard genome sequencing and annotation.</title>
        <authorList>
            <consortium name="The Broad Institute Genomics Platform"/>
            <consortium name="The Broad Institute Genome Sequencing Center for Infectious Disease"/>
            <person name="Wu L."/>
            <person name="Ma J."/>
        </authorList>
    </citation>
    <scope>NUCLEOTIDE SEQUENCE [LARGE SCALE GENOMIC DNA]</scope>
    <source>
        <strain evidence="6">DT28</strain>
    </source>
</reference>
<dbReference type="InterPro" id="IPR042221">
    <property type="entry name" value="Leu/Phe-tRNA_Trfase_N"/>
</dbReference>
<dbReference type="SUPFAM" id="SSF55729">
    <property type="entry name" value="Acyl-CoA N-acyltransferases (Nat)"/>
    <property type="match status" value="1"/>
</dbReference>
<comment type="subcellular location">
    <subcellularLocation>
        <location evidence="4">Cytoplasm</location>
    </subcellularLocation>
</comment>
<keyword evidence="2 4" id="KW-0808">Transferase</keyword>
<dbReference type="Proteomes" id="UP001595962">
    <property type="component" value="Unassembled WGS sequence"/>
</dbReference>
<name>A0ABV9JQS4_9GAMM</name>
<accession>A0ABV9JQS4</accession>
<keyword evidence="3 4" id="KW-0012">Acyltransferase</keyword>
<dbReference type="InterPro" id="IPR004616">
    <property type="entry name" value="Leu/Phe-tRNA_Trfase"/>
</dbReference>
<evidence type="ECO:0000256" key="1">
    <source>
        <dbReference type="ARBA" id="ARBA00022490"/>
    </source>
</evidence>
<keyword evidence="6" id="KW-1185">Reference proteome</keyword>
<keyword evidence="1 4" id="KW-0963">Cytoplasm</keyword>
<proteinExistence type="inferred from homology"/>
<gene>
    <name evidence="4 5" type="primary">aat</name>
    <name evidence="5" type="ORF">ACFO3I_16575</name>
</gene>
<dbReference type="EC" id="2.3.2.6" evidence="4"/>
<dbReference type="GO" id="GO:0008914">
    <property type="term" value="F:leucyl-tRNA--protein transferase activity"/>
    <property type="evidence" value="ECO:0007669"/>
    <property type="project" value="UniProtKB-EC"/>
</dbReference>
<organism evidence="5 6">
    <name type="scientific">Rheinheimera marina</name>
    <dbReference type="NCBI Taxonomy" id="1774958"/>
    <lineage>
        <taxon>Bacteria</taxon>
        <taxon>Pseudomonadati</taxon>
        <taxon>Pseudomonadota</taxon>
        <taxon>Gammaproteobacteria</taxon>
        <taxon>Chromatiales</taxon>
        <taxon>Chromatiaceae</taxon>
        <taxon>Rheinheimera</taxon>
    </lineage>
</organism>
<dbReference type="RefSeq" id="WP_377335882.1">
    <property type="nucleotide sequence ID" value="NZ_JBHSGB010000017.1"/>
</dbReference>
<comment type="catalytic activity">
    <reaction evidence="4">
        <text>N-terminal L-lysyl-[protein] + L-leucyl-tRNA(Leu) = N-terminal L-leucyl-L-lysyl-[protein] + tRNA(Leu) + H(+)</text>
        <dbReference type="Rhea" id="RHEA:12340"/>
        <dbReference type="Rhea" id="RHEA-COMP:9613"/>
        <dbReference type="Rhea" id="RHEA-COMP:9622"/>
        <dbReference type="Rhea" id="RHEA-COMP:12670"/>
        <dbReference type="Rhea" id="RHEA-COMP:12671"/>
        <dbReference type="ChEBI" id="CHEBI:15378"/>
        <dbReference type="ChEBI" id="CHEBI:65249"/>
        <dbReference type="ChEBI" id="CHEBI:78442"/>
        <dbReference type="ChEBI" id="CHEBI:78494"/>
        <dbReference type="ChEBI" id="CHEBI:133043"/>
        <dbReference type="EC" id="2.3.2.6"/>
    </reaction>
</comment>
<evidence type="ECO:0000313" key="6">
    <source>
        <dbReference type="Proteomes" id="UP001595962"/>
    </source>
</evidence>
<dbReference type="PANTHER" id="PTHR30098">
    <property type="entry name" value="LEUCYL/PHENYLALANYL-TRNA--PROTEIN TRANSFERASE"/>
    <property type="match status" value="1"/>
</dbReference>
<dbReference type="Gene3D" id="3.40.630.70">
    <property type="entry name" value="Leucyl/phenylalanyl-tRNA-protein transferase, C-terminal domain"/>
    <property type="match status" value="1"/>
</dbReference>
<evidence type="ECO:0000313" key="5">
    <source>
        <dbReference type="EMBL" id="MFC4656636.1"/>
    </source>
</evidence>
<protein>
    <recommendedName>
        <fullName evidence="4">Leucyl/phenylalanyl-tRNA--protein transferase</fullName>
        <ecNumber evidence="4">2.3.2.6</ecNumber>
    </recommendedName>
    <alternativeName>
        <fullName evidence="4">L/F-transferase</fullName>
    </alternativeName>
    <alternativeName>
        <fullName evidence="4">Leucyltransferase</fullName>
    </alternativeName>
    <alternativeName>
        <fullName evidence="4">Phenyalanyltransferase</fullName>
    </alternativeName>
</protein>
<dbReference type="InterPro" id="IPR016181">
    <property type="entry name" value="Acyl_CoA_acyltransferase"/>
</dbReference>
<dbReference type="Pfam" id="PF03588">
    <property type="entry name" value="Leu_Phe_trans"/>
    <property type="match status" value="1"/>
</dbReference>
<evidence type="ECO:0000256" key="2">
    <source>
        <dbReference type="ARBA" id="ARBA00022679"/>
    </source>
</evidence>
<comment type="caution">
    <text evidence="5">The sequence shown here is derived from an EMBL/GenBank/DDBJ whole genome shotgun (WGS) entry which is preliminary data.</text>
</comment>
<comment type="catalytic activity">
    <reaction evidence="4">
        <text>L-phenylalanyl-tRNA(Phe) + an N-terminal L-alpha-aminoacyl-[protein] = an N-terminal L-phenylalanyl-L-alpha-aminoacyl-[protein] + tRNA(Phe)</text>
        <dbReference type="Rhea" id="RHEA:43632"/>
        <dbReference type="Rhea" id="RHEA-COMP:9668"/>
        <dbReference type="Rhea" id="RHEA-COMP:9699"/>
        <dbReference type="Rhea" id="RHEA-COMP:10636"/>
        <dbReference type="Rhea" id="RHEA-COMP:10637"/>
        <dbReference type="ChEBI" id="CHEBI:78442"/>
        <dbReference type="ChEBI" id="CHEBI:78531"/>
        <dbReference type="ChEBI" id="CHEBI:78597"/>
        <dbReference type="ChEBI" id="CHEBI:83561"/>
        <dbReference type="EC" id="2.3.2.6"/>
    </reaction>
</comment>
<comment type="function">
    <text evidence="4">Functions in the N-end rule pathway of protein degradation where it conjugates Leu, Phe and, less efficiently, Met from aminoacyl-tRNAs to the N-termini of proteins containing an N-terminal arginine or lysine.</text>
</comment>
<evidence type="ECO:0000256" key="4">
    <source>
        <dbReference type="HAMAP-Rule" id="MF_00688"/>
    </source>
</evidence>
<comment type="catalytic activity">
    <reaction evidence="4">
        <text>N-terminal L-arginyl-[protein] + L-leucyl-tRNA(Leu) = N-terminal L-leucyl-L-arginyl-[protein] + tRNA(Leu) + H(+)</text>
        <dbReference type="Rhea" id="RHEA:50416"/>
        <dbReference type="Rhea" id="RHEA-COMP:9613"/>
        <dbReference type="Rhea" id="RHEA-COMP:9622"/>
        <dbReference type="Rhea" id="RHEA-COMP:12672"/>
        <dbReference type="Rhea" id="RHEA-COMP:12673"/>
        <dbReference type="ChEBI" id="CHEBI:15378"/>
        <dbReference type="ChEBI" id="CHEBI:64719"/>
        <dbReference type="ChEBI" id="CHEBI:78442"/>
        <dbReference type="ChEBI" id="CHEBI:78494"/>
        <dbReference type="ChEBI" id="CHEBI:133044"/>
        <dbReference type="EC" id="2.3.2.6"/>
    </reaction>
</comment>
<dbReference type="HAMAP" id="MF_00688">
    <property type="entry name" value="Leu_Phe_trans"/>
    <property type="match status" value="1"/>
</dbReference>
<evidence type="ECO:0000256" key="3">
    <source>
        <dbReference type="ARBA" id="ARBA00023315"/>
    </source>
</evidence>
<dbReference type="NCBIfam" id="TIGR00667">
    <property type="entry name" value="aat"/>
    <property type="match status" value="1"/>
</dbReference>
<comment type="similarity">
    <text evidence="4">Belongs to the L/F-transferase family.</text>
</comment>
<dbReference type="PANTHER" id="PTHR30098:SF2">
    <property type="entry name" value="LEUCYL_PHENYLALANYL-TRNA--PROTEIN TRANSFERASE"/>
    <property type="match status" value="1"/>
</dbReference>
<dbReference type="Gene3D" id="3.30.70.3550">
    <property type="entry name" value="Leucyl/phenylalanyl-tRNA-protein transferase, N-terminal domain"/>
    <property type="match status" value="1"/>
</dbReference>